<dbReference type="Proteomes" id="UP000646053">
    <property type="component" value="Unassembled WGS sequence"/>
</dbReference>
<reference evidence="2" key="1">
    <citation type="submission" date="2019-12" db="EMBL/GenBank/DDBJ databases">
        <title>High-Quality draft genome sequences of three cyanobacteria isolated from the limestone walls of the Old Cathedral of Coimbra.</title>
        <authorList>
            <person name="Tiago I."/>
            <person name="Soares F."/>
            <person name="Portugal A."/>
        </authorList>
    </citation>
    <scope>NUCLEOTIDE SEQUENCE</scope>
    <source>
        <strain evidence="2">A</strain>
    </source>
</reference>
<evidence type="ECO:0000259" key="1">
    <source>
        <dbReference type="Pfam" id="PF13612"/>
    </source>
</evidence>
<evidence type="ECO:0000313" key="3">
    <source>
        <dbReference type="Proteomes" id="UP000646053"/>
    </source>
</evidence>
<comment type="caution">
    <text evidence="2">The sequence shown here is derived from an EMBL/GenBank/DDBJ whole genome shotgun (WGS) entry which is preliminary data.</text>
</comment>
<evidence type="ECO:0000313" key="2">
    <source>
        <dbReference type="EMBL" id="NDJ20028.1"/>
    </source>
</evidence>
<dbReference type="AlphaFoldDB" id="A0A8J8CKL7"/>
<dbReference type="Pfam" id="PF13612">
    <property type="entry name" value="DDE_Tnp_1_3"/>
    <property type="match status" value="1"/>
</dbReference>
<sequence length="303" mass="34771">METIVSRLDVTAIFCDVDDFCQTFEQGWSQQPQLPSMPGEKRSGSRMRLSEVMTIVIAFHGSGARTFKDFYTLTVLPHWRRAFPHLVSYNRFVELMPWCLMLLCCFLNTRKGEVTGIAFVDSTPIEVCHPARAHAHRVFKHQVGWGKSSTGWKFGFKLHLIINERGELLAFKLTPANTDDRKPVPEMTQGIFGQLFGDRGYISQRLFEELYNRGLQLVTKARKNMKQRLVKLIDKILLRKRAIIESVNDQLKNICQIEHSRHRSGWNFLVNLLAGLIAYTYQPKLPSLDLQPKGLPALPPAIF</sequence>
<dbReference type="NCBIfam" id="NF033520">
    <property type="entry name" value="transpos_IS982"/>
    <property type="match status" value="1"/>
</dbReference>
<dbReference type="RefSeq" id="WP_162425550.1">
    <property type="nucleotide sequence ID" value="NZ_WVIE01000061.1"/>
</dbReference>
<feature type="domain" description="Transposase DDE" evidence="1">
    <location>
        <begin position="111"/>
        <end position="264"/>
    </location>
</feature>
<dbReference type="InterPro" id="IPR025668">
    <property type="entry name" value="Tnp_DDE_dom"/>
</dbReference>
<proteinExistence type="predicted"/>
<protein>
    <submittedName>
        <fullName evidence="2">IS982 family transposase</fullName>
    </submittedName>
</protein>
<name>A0A8J8CKL7_9CYAN</name>
<gene>
    <name evidence="2" type="ORF">GS601_22580</name>
</gene>
<dbReference type="EMBL" id="WVIE01000061">
    <property type="protein sequence ID" value="NDJ20028.1"/>
    <property type="molecule type" value="Genomic_DNA"/>
</dbReference>
<keyword evidence="3" id="KW-1185">Reference proteome</keyword>
<accession>A0A8J8CKL7</accession>
<organism evidence="2 3">
    <name type="scientific">Myxacorys almedinensis A</name>
    <dbReference type="NCBI Taxonomy" id="2690445"/>
    <lineage>
        <taxon>Bacteria</taxon>
        <taxon>Bacillati</taxon>
        <taxon>Cyanobacteriota</taxon>
        <taxon>Cyanophyceae</taxon>
        <taxon>Leptolyngbyales</taxon>
        <taxon>Leptolyngbyaceae</taxon>
        <taxon>Myxacorys</taxon>
        <taxon>Myxacorys almedinensis</taxon>
    </lineage>
</organism>